<keyword evidence="3" id="KW-1005">Bacterial flagellum biogenesis</keyword>
<feature type="domain" description="Flagellar hook-length control protein-like C-terminal" evidence="5">
    <location>
        <begin position="491"/>
        <end position="560"/>
    </location>
</feature>
<accession>A0A2A2SFF3</accession>
<dbReference type="CDD" id="cd17470">
    <property type="entry name" value="T3SS_Flik_C"/>
    <property type="match status" value="1"/>
</dbReference>
<evidence type="ECO:0000256" key="2">
    <source>
        <dbReference type="ARBA" id="ARBA00009149"/>
    </source>
</evidence>
<dbReference type="GO" id="GO:0009424">
    <property type="term" value="C:bacterial-type flagellum hook"/>
    <property type="evidence" value="ECO:0007669"/>
    <property type="project" value="InterPro"/>
</dbReference>
<feature type="compositionally biased region" description="Basic and acidic residues" evidence="4">
    <location>
        <begin position="560"/>
        <end position="570"/>
    </location>
</feature>
<dbReference type="Proteomes" id="UP000218151">
    <property type="component" value="Unassembled WGS sequence"/>
</dbReference>
<feature type="region of interest" description="Disordered" evidence="4">
    <location>
        <begin position="38"/>
        <end position="120"/>
    </location>
</feature>
<evidence type="ECO:0000313" key="6">
    <source>
        <dbReference type="EMBL" id="PAX07935.1"/>
    </source>
</evidence>
<evidence type="ECO:0000256" key="3">
    <source>
        <dbReference type="ARBA" id="ARBA00022795"/>
    </source>
</evidence>
<feature type="compositionally biased region" description="Pro residues" evidence="4">
    <location>
        <begin position="89"/>
        <end position="101"/>
    </location>
</feature>
<dbReference type="PRINTS" id="PR01007">
    <property type="entry name" value="FLGHOOKFLIK"/>
</dbReference>
<gene>
    <name evidence="6" type="ORF">CKY28_10040</name>
</gene>
<comment type="function">
    <text evidence="1">Controls the length of the flagellar hook.</text>
</comment>
<dbReference type="EMBL" id="NSLI01000003">
    <property type="protein sequence ID" value="PAX07935.1"/>
    <property type="molecule type" value="Genomic_DNA"/>
</dbReference>
<evidence type="ECO:0000256" key="4">
    <source>
        <dbReference type="SAM" id="MobiDB-lite"/>
    </source>
</evidence>
<dbReference type="InterPro" id="IPR001635">
    <property type="entry name" value="Flag_hook_Flik"/>
</dbReference>
<feature type="region of interest" description="Disordered" evidence="4">
    <location>
        <begin position="551"/>
        <end position="598"/>
    </location>
</feature>
<feature type="compositionally biased region" description="Low complexity" evidence="4">
    <location>
        <begin position="578"/>
        <end position="587"/>
    </location>
</feature>
<dbReference type="RefSeq" id="WP_095998178.1">
    <property type="nucleotide sequence ID" value="NZ_NSLI01000003.1"/>
</dbReference>
<organism evidence="6 7">
    <name type="scientific">Sphingomonas lenta</name>
    <dbReference type="NCBI Taxonomy" id="1141887"/>
    <lineage>
        <taxon>Bacteria</taxon>
        <taxon>Pseudomonadati</taxon>
        <taxon>Pseudomonadota</taxon>
        <taxon>Alphaproteobacteria</taxon>
        <taxon>Sphingomonadales</taxon>
        <taxon>Sphingomonadaceae</taxon>
        <taxon>Sphingomonas</taxon>
    </lineage>
</organism>
<comment type="caution">
    <text evidence="6">The sequence shown here is derived from an EMBL/GenBank/DDBJ whole genome shotgun (WGS) entry which is preliminary data.</text>
</comment>
<dbReference type="InterPro" id="IPR021136">
    <property type="entry name" value="Flagellar_hook_control-like_C"/>
</dbReference>
<dbReference type="GO" id="GO:0044780">
    <property type="term" value="P:bacterial-type flagellum assembly"/>
    <property type="evidence" value="ECO:0007669"/>
    <property type="project" value="InterPro"/>
</dbReference>
<protein>
    <recommendedName>
        <fullName evidence="5">Flagellar hook-length control protein-like C-terminal domain-containing protein</fullName>
    </recommendedName>
</protein>
<evidence type="ECO:0000259" key="5">
    <source>
        <dbReference type="Pfam" id="PF02120"/>
    </source>
</evidence>
<evidence type="ECO:0000313" key="7">
    <source>
        <dbReference type="Proteomes" id="UP000218151"/>
    </source>
</evidence>
<reference evidence="7" key="1">
    <citation type="submission" date="2017-09" db="EMBL/GenBank/DDBJ databases">
        <authorList>
            <person name="Feng G."/>
            <person name="Zhu H."/>
        </authorList>
    </citation>
    <scope>NUCLEOTIDE SEQUENCE [LARGE SCALE GENOMIC DNA]</scope>
    <source>
        <strain evidence="7">1PNM-20</strain>
    </source>
</reference>
<name>A0A2A2SFF3_9SPHN</name>
<dbReference type="Gene3D" id="3.30.750.140">
    <property type="match status" value="1"/>
</dbReference>
<evidence type="ECO:0000256" key="1">
    <source>
        <dbReference type="ARBA" id="ARBA00003944"/>
    </source>
</evidence>
<feature type="compositionally biased region" description="Polar residues" evidence="4">
    <location>
        <begin position="102"/>
        <end position="111"/>
    </location>
</feature>
<dbReference type="AlphaFoldDB" id="A0A2A2SFF3"/>
<dbReference type="InterPro" id="IPR038610">
    <property type="entry name" value="FliK-like_C_sf"/>
</dbReference>
<comment type="similarity">
    <text evidence="2">Belongs to the FliK family.</text>
</comment>
<dbReference type="Pfam" id="PF02120">
    <property type="entry name" value="Flg_hook"/>
    <property type="match status" value="1"/>
</dbReference>
<proteinExistence type="inferred from homology"/>
<keyword evidence="7" id="KW-1185">Reference proteome</keyword>
<sequence>MIQPLSALTSLLAGKSVPAAGGDGQAFASSLAELVQAKPGGGDARQKTADPGSVLPEGDPDTGLALLAAVTGGVPPAPDAERADGPVQTPVPPPATRPDPMQPTSFPSSPATPVAPRTSVASAEPPIVDVPVPIARVLRSRPERPVLPRPAEMTVEIAADADPDRVATRAIDVGDVREHLATARDAHAPELVIPFAEPRTVPPVEVMPTHDRASTEESTPSGPSDRPVRFASVPLPQLLTPAIGPDLVPMTDPMVAPALVATAPTAAHASLTAVAAGRASASAATQVAVPPATASASTIAAAANAPTVPDEAVASMPAPVPVPSAPTIASVPGTPVASDVAALAPPVLTSAATAAVQPSTAPATPAAATGVVQVADVLPAPDAPTRQAEPRAVEAPARPVQAAPVIAPTASAPVIGPAVRMFAAEIHRASREVRRPVALDVAAQAFIGELQGTRPTPAAVVEAASAPLDVRHEQWPLAMVERIERLRDAVDASDTRIRLVPEALGRIDVSVKRDGDAVHVHFAAEQAATRAMLQEAQPKLAEAAEARGLKLGQTSVGGDGAERHGRHAPDRPLPSSPAPARARSSEPAAEDDTDHRIA</sequence>